<accession>A0A290QB03</accession>
<dbReference type="AlphaFoldDB" id="A0A290QB03"/>
<dbReference type="KEGG" id="vbh:CMV30_16565"/>
<evidence type="ECO:0000259" key="5">
    <source>
        <dbReference type="PROSITE" id="PS50850"/>
    </source>
</evidence>
<evidence type="ECO:0000313" key="7">
    <source>
        <dbReference type="Proteomes" id="UP000217265"/>
    </source>
</evidence>
<evidence type="ECO:0000256" key="1">
    <source>
        <dbReference type="ARBA" id="ARBA00022692"/>
    </source>
</evidence>
<dbReference type="RefSeq" id="WP_096057057.1">
    <property type="nucleotide sequence ID" value="NZ_CP023344.1"/>
</dbReference>
<dbReference type="Gene3D" id="1.20.1250.20">
    <property type="entry name" value="MFS general substrate transporter like domains"/>
    <property type="match status" value="1"/>
</dbReference>
<feature type="transmembrane region" description="Helical" evidence="4">
    <location>
        <begin position="451"/>
        <end position="474"/>
    </location>
</feature>
<dbReference type="SUPFAM" id="SSF103473">
    <property type="entry name" value="MFS general substrate transporter"/>
    <property type="match status" value="1"/>
</dbReference>
<evidence type="ECO:0000313" key="6">
    <source>
        <dbReference type="EMBL" id="ATC65427.1"/>
    </source>
</evidence>
<gene>
    <name evidence="6" type="ORF">CMV30_16565</name>
</gene>
<keyword evidence="3 4" id="KW-0472">Membrane</keyword>
<protein>
    <submittedName>
        <fullName evidence="6">MFS transporter</fullName>
    </submittedName>
</protein>
<feature type="transmembrane region" description="Helical" evidence="4">
    <location>
        <begin position="422"/>
        <end position="445"/>
    </location>
</feature>
<reference evidence="6 7" key="1">
    <citation type="submission" date="2017-09" db="EMBL/GenBank/DDBJ databases">
        <title>Complete genome sequence of Verrucomicrobial strain HZ-65, isolated from freshwater.</title>
        <authorList>
            <person name="Choi A."/>
        </authorList>
    </citation>
    <scope>NUCLEOTIDE SEQUENCE [LARGE SCALE GENOMIC DNA]</scope>
    <source>
        <strain evidence="6 7">HZ-65</strain>
    </source>
</reference>
<feature type="domain" description="Major facilitator superfamily (MFS) profile" evidence="5">
    <location>
        <begin position="297"/>
        <end position="490"/>
    </location>
</feature>
<dbReference type="Pfam" id="PF07690">
    <property type="entry name" value="MFS_1"/>
    <property type="match status" value="1"/>
</dbReference>
<feature type="transmembrane region" description="Helical" evidence="4">
    <location>
        <begin position="111"/>
        <end position="136"/>
    </location>
</feature>
<feature type="transmembrane region" description="Helical" evidence="4">
    <location>
        <begin position="296"/>
        <end position="320"/>
    </location>
</feature>
<dbReference type="CDD" id="cd06174">
    <property type="entry name" value="MFS"/>
    <property type="match status" value="1"/>
</dbReference>
<evidence type="ECO:0000256" key="3">
    <source>
        <dbReference type="ARBA" id="ARBA00023136"/>
    </source>
</evidence>
<feature type="transmembrane region" description="Helical" evidence="4">
    <location>
        <begin position="388"/>
        <end position="410"/>
    </location>
</feature>
<dbReference type="InterPro" id="IPR020846">
    <property type="entry name" value="MFS_dom"/>
</dbReference>
<dbReference type="PROSITE" id="PS50850">
    <property type="entry name" value="MFS"/>
    <property type="match status" value="1"/>
</dbReference>
<organism evidence="6 7">
    <name type="scientific">Nibricoccus aquaticus</name>
    <dbReference type="NCBI Taxonomy" id="2576891"/>
    <lineage>
        <taxon>Bacteria</taxon>
        <taxon>Pseudomonadati</taxon>
        <taxon>Verrucomicrobiota</taxon>
        <taxon>Opitutia</taxon>
        <taxon>Opitutales</taxon>
        <taxon>Opitutaceae</taxon>
        <taxon>Nibricoccus</taxon>
    </lineage>
</organism>
<keyword evidence="2 4" id="KW-1133">Transmembrane helix</keyword>
<feature type="transmembrane region" description="Helical" evidence="4">
    <location>
        <begin position="70"/>
        <end position="90"/>
    </location>
</feature>
<dbReference type="PANTHER" id="PTHR23528:SF1">
    <property type="entry name" value="MAJOR FACILITATOR SUPERFAMILY (MFS) PROFILE DOMAIN-CONTAINING PROTEIN"/>
    <property type="match status" value="1"/>
</dbReference>
<feature type="transmembrane region" description="Helical" evidence="4">
    <location>
        <begin position="363"/>
        <end position="382"/>
    </location>
</feature>
<keyword evidence="1 4" id="KW-0812">Transmembrane</keyword>
<dbReference type="InterPro" id="IPR036259">
    <property type="entry name" value="MFS_trans_sf"/>
</dbReference>
<sequence>MTTPDPNPADSSANVEKPAARKTWSAGTRVYTLGTLVALFAWLLIGDFAWATRERSVGPMAQWYLNSLQIPNLLFGLLITSFPAALWLVLGPIISMKSDRHRGPRGRRIPFLLTMAPLAGLGIVGIGLTPLLAGWLHAVLAPEHAWGSGLHGALDGTAAGAWMLEILQNERIVAVCCFGIFWAMYELATIAVPTLLGGLINDVVPKPLLGRFYGLFRAVGLIDGMIFNFWLMGKVPTHFTLMLVIIGITYTVAFMWMCFQVKEGDYPPPEPQPERRGLKGWWTDLRRYVRECFTNSYYLSVFVMWMFASLCFQPVNVFALPYARSLGVDMDLYGKMLALTFLVSLGFSYFLGWLVDKFHPLRMVMVSLAAYAAVTLTGSLYATTANAFLVAWVLHGVFSGCYYTCVASLGQRLFPHHKYAQFFSASSIFLSLANIVLAPAIGWTIDATGKVYRLTFLFGGGLAALALVCAFFVYRKFMRLGGPKDYAAPE</sequence>
<feature type="transmembrane region" description="Helical" evidence="4">
    <location>
        <begin position="172"/>
        <end position="200"/>
    </location>
</feature>
<name>A0A290QB03_9BACT</name>
<dbReference type="OrthoDB" id="8877752at2"/>
<dbReference type="PANTHER" id="PTHR23528">
    <property type="match status" value="1"/>
</dbReference>
<feature type="transmembrane region" description="Helical" evidence="4">
    <location>
        <begin position="212"/>
        <end position="233"/>
    </location>
</feature>
<feature type="transmembrane region" description="Helical" evidence="4">
    <location>
        <begin position="332"/>
        <end position="351"/>
    </location>
</feature>
<feature type="transmembrane region" description="Helical" evidence="4">
    <location>
        <begin position="30"/>
        <end position="50"/>
    </location>
</feature>
<dbReference type="Proteomes" id="UP000217265">
    <property type="component" value="Chromosome"/>
</dbReference>
<dbReference type="InterPro" id="IPR011701">
    <property type="entry name" value="MFS"/>
</dbReference>
<keyword evidence="7" id="KW-1185">Reference proteome</keyword>
<feature type="transmembrane region" description="Helical" evidence="4">
    <location>
        <begin position="239"/>
        <end position="259"/>
    </location>
</feature>
<dbReference type="EMBL" id="CP023344">
    <property type="protein sequence ID" value="ATC65427.1"/>
    <property type="molecule type" value="Genomic_DNA"/>
</dbReference>
<dbReference type="GO" id="GO:0022857">
    <property type="term" value="F:transmembrane transporter activity"/>
    <property type="evidence" value="ECO:0007669"/>
    <property type="project" value="InterPro"/>
</dbReference>
<evidence type="ECO:0000256" key="2">
    <source>
        <dbReference type="ARBA" id="ARBA00022989"/>
    </source>
</evidence>
<evidence type="ECO:0000256" key="4">
    <source>
        <dbReference type="SAM" id="Phobius"/>
    </source>
</evidence>
<proteinExistence type="predicted"/>